<keyword evidence="2" id="KW-1185">Reference proteome</keyword>
<sequence>MGYMDLETAGTIRVLINGGASPTLHNNHGKTAIHNLVAQLESWNKNGMPPITILHTLRVLLLSCKLSVDGPLGNCNCDCFELGCWLPSDEIGLELNCLPGLPFLNTLWLLEYLSMLEDNDRPDLARRSILSMLRRAKFAALELQHDSHCPANELKEEEERPWEIIEREKMLETLESHMETLRLMSLVELKREAMIELGRSYKLAAEAVQAKKDECERERETLTRKRARFPETSQHAENAFADDPFDIMDLMDGNWFSLPEVDPSLQVDEYVRYLKMDKRWLGEVHGQDLLGGVDETRWRRPRLEWLSEFKRATGLED</sequence>
<name>A0AA39YHS6_9PEZI</name>
<proteinExistence type="predicted"/>
<dbReference type="EMBL" id="JAULSV010000002">
    <property type="protein sequence ID" value="KAK0652833.1"/>
    <property type="molecule type" value="Genomic_DNA"/>
</dbReference>
<evidence type="ECO:0000313" key="1">
    <source>
        <dbReference type="EMBL" id="KAK0652833.1"/>
    </source>
</evidence>
<protein>
    <submittedName>
        <fullName evidence="1">Uncharacterized protein</fullName>
    </submittedName>
</protein>
<evidence type="ECO:0000313" key="2">
    <source>
        <dbReference type="Proteomes" id="UP001174936"/>
    </source>
</evidence>
<comment type="caution">
    <text evidence="1">The sequence shown here is derived from an EMBL/GenBank/DDBJ whole genome shotgun (WGS) entry which is preliminary data.</text>
</comment>
<organism evidence="1 2">
    <name type="scientific">Cercophora newfieldiana</name>
    <dbReference type="NCBI Taxonomy" id="92897"/>
    <lineage>
        <taxon>Eukaryota</taxon>
        <taxon>Fungi</taxon>
        <taxon>Dikarya</taxon>
        <taxon>Ascomycota</taxon>
        <taxon>Pezizomycotina</taxon>
        <taxon>Sordariomycetes</taxon>
        <taxon>Sordariomycetidae</taxon>
        <taxon>Sordariales</taxon>
        <taxon>Lasiosphaeriaceae</taxon>
        <taxon>Cercophora</taxon>
    </lineage>
</organism>
<accession>A0AA39YHS6</accession>
<gene>
    <name evidence="1" type="ORF">B0T16DRAFT_455179</name>
</gene>
<dbReference type="AlphaFoldDB" id="A0AA39YHS6"/>
<dbReference type="Proteomes" id="UP001174936">
    <property type="component" value="Unassembled WGS sequence"/>
</dbReference>
<reference evidence="1" key="1">
    <citation type="submission" date="2023-06" db="EMBL/GenBank/DDBJ databases">
        <title>Genome-scale phylogeny and comparative genomics of the fungal order Sordariales.</title>
        <authorList>
            <consortium name="Lawrence Berkeley National Laboratory"/>
            <person name="Hensen N."/>
            <person name="Bonometti L."/>
            <person name="Westerberg I."/>
            <person name="Brannstrom I.O."/>
            <person name="Guillou S."/>
            <person name="Cros-Aarteil S."/>
            <person name="Calhoun S."/>
            <person name="Haridas S."/>
            <person name="Kuo A."/>
            <person name="Mondo S."/>
            <person name="Pangilinan J."/>
            <person name="Riley R."/>
            <person name="Labutti K."/>
            <person name="Andreopoulos B."/>
            <person name="Lipzen A."/>
            <person name="Chen C."/>
            <person name="Yanf M."/>
            <person name="Daum C."/>
            <person name="Ng V."/>
            <person name="Clum A."/>
            <person name="Steindorff A."/>
            <person name="Ohm R."/>
            <person name="Martin F."/>
            <person name="Silar P."/>
            <person name="Natvig D."/>
            <person name="Lalanne C."/>
            <person name="Gautier V."/>
            <person name="Ament-Velasquez S.L."/>
            <person name="Kruys A."/>
            <person name="Hutchinson M.I."/>
            <person name="Powell A.J."/>
            <person name="Barry K."/>
            <person name="Miller A.N."/>
            <person name="Grigoriev I.V."/>
            <person name="Debuchy R."/>
            <person name="Gladieux P."/>
            <person name="Thoren M.H."/>
            <person name="Johannesson H."/>
        </authorList>
    </citation>
    <scope>NUCLEOTIDE SEQUENCE</scope>
    <source>
        <strain evidence="1">SMH2532-1</strain>
    </source>
</reference>